<proteinExistence type="predicted"/>
<dbReference type="Proteomes" id="UP000054770">
    <property type="component" value="Unassembled WGS sequence"/>
</dbReference>
<name>A0A158FCA2_9BURK</name>
<evidence type="ECO:0000256" key="5">
    <source>
        <dbReference type="ARBA" id="ARBA00022679"/>
    </source>
</evidence>
<dbReference type="GO" id="GO:0046656">
    <property type="term" value="P:folic acid biosynthetic process"/>
    <property type="evidence" value="ECO:0007669"/>
    <property type="project" value="UniProtKB-KW"/>
</dbReference>
<keyword evidence="6" id="KW-0479">Metal-binding</keyword>
<dbReference type="GO" id="GO:0046872">
    <property type="term" value="F:metal ion binding"/>
    <property type="evidence" value="ECO:0007669"/>
    <property type="project" value="UniProtKB-KW"/>
</dbReference>
<dbReference type="EC" id="2.5.1.15" evidence="4"/>
<dbReference type="CDD" id="cd00739">
    <property type="entry name" value="DHPS"/>
    <property type="match status" value="1"/>
</dbReference>
<dbReference type="OrthoDB" id="9811744at2"/>
<dbReference type="AlphaFoldDB" id="A0A158FCA2"/>
<dbReference type="Pfam" id="PF00809">
    <property type="entry name" value="Pterin_bind"/>
    <property type="match status" value="1"/>
</dbReference>
<feature type="domain" description="Pterin-binding" evidence="9">
    <location>
        <begin position="1"/>
        <end position="252"/>
    </location>
</feature>
<evidence type="ECO:0000256" key="4">
    <source>
        <dbReference type="ARBA" id="ARBA00012458"/>
    </source>
</evidence>
<dbReference type="InterPro" id="IPR000489">
    <property type="entry name" value="Pterin-binding_dom"/>
</dbReference>
<comment type="pathway">
    <text evidence="3">Cofactor biosynthesis; tetrahydrofolate biosynthesis; 7,8-dihydrofolate from 2-amino-4-hydroxy-6-hydroxymethyl-7,8-dihydropteridine diphosphate and 4-aminobenzoate: step 1/2.</text>
</comment>
<comment type="catalytic activity">
    <reaction evidence="1">
        <text>(7,8-dihydropterin-6-yl)methyl diphosphate + 4-aminobenzoate = 7,8-dihydropteroate + diphosphate</text>
        <dbReference type="Rhea" id="RHEA:19949"/>
        <dbReference type="ChEBI" id="CHEBI:17836"/>
        <dbReference type="ChEBI" id="CHEBI:17839"/>
        <dbReference type="ChEBI" id="CHEBI:33019"/>
        <dbReference type="ChEBI" id="CHEBI:72950"/>
        <dbReference type="EC" id="2.5.1.15"/>
    </reaction>
</comment>
<dbReference type="PROSITE" id="PS00793">
    <property type="entry name" value="DHPS_2"/>
    <property type="match status" value="1"/>
</dbReference>
<evidence type="ECO:0000256" key="6">
    <source>
        <dbReference type="ARBA" id="ARBA00022723"/>
    </source>
</evidence>
<dbReference type="PROSITE" id="PS50972">
    <property type="entry name" value="PTERIN_BINDING"/>
    <property type="match status" value="1"/>
</dbReference>
<evidence type="ECO:0000256" key="3">
    <source>
        <dbReference type="ARBA" id="ARBA00004763"/>
    </source>
</evidence>
<evidence type="ECO:0000256" key="1">
    <source>
        <dbReference type="ARBA" id="ARBA00000012"/>
    </source>
</evidence>
<gene>
    <name evidence="10" type="ORF">AWB68_00484</name>
</gene>
<evidence type="ECO:0000313" key="11">
    <source>
        <dbReference type="Proteomes" id="UP000054770"/>
    </source>
</evidence>
<dbReference type="NCBIfam" id="TIGR01496">
    <property type="entry name" value="DHPS"/>
    <property type="match status" value="1"/>
</dbReference>
<dbReference type="InterPro" id="IPR011005">
    <property type="entry name" value="Dihydropteroate_synth-like_sf"/>
</dbReference>
<dbReference type="GO" id="GO:0046654">
    <property type="term" value="P:tetrahydrofolate biosynthetic process"/>
    <property type="evidence" value="ECO:0007669"/>
    <property type="project" value="TreeGrafter"/>
</dbReference>
<keyword evidence="5" id="KW-0808">Transferase</keyword>
<sequence>MGILNVTPDSFSDGGRFLSRGDALARAEQMLADGADMIDIGGESTRPGSQPVSLDEELERVIPIVEALRSMNVPLSVDTYKPAVMRAALDAGADMINDVWGLRREGAIEAVADSQCGLCVMHMLGEPQTMQAREPVYRDVVGDVREFFEERVDALTKAGISSDRICLDPGYGFGKTEQHNYALLACLAETQPAGTRFPLLVGMSRKSMLGAVTGRKTGERVAAGVAAAVCAAQRGAVIIRVHDVAPILDGLKVWKATEDAGRIRHH</sequence>
<dbReference type="GO" id="GO:0004156">
    <property type="term" value="F:dihydropteroate synthase activity"/>
    <property type="evidence" value="ECO:0007669"/>
    <property type="project" value="UniProtKB-EC"/>
</dbReference>
<dbReference type="InterPro" id="IPR045031">
    <property type="entry name" value="DHP_synth-like"/>
</dbReference>
<protein>
    <recommendedName>
        <fullName evidence="4">dihydropteroate synthase</fullName>
        <ecNumber evidence="4">2.5.1.15</ecNumber>
    </recommendedName>
</protein>
<evidence type="ECO:0000256" key="2">
    <source>
        <dbReference type="ARBA" id="ARBA00001946"/>
    </source>
</evidence>
<comment type="cofactor">
    <cofactor evidence="2">
        <name>Mg(2+)</name>
        <dbReference type="ChEBI" id="CHEBI:18420"/>
    </cofactor>
</comment>
<reference evidence="10" key="1">
    <citation type="submission" date="2016-01" db="EMBL/GenBank/DDBJ databases">
        <authorList>
            <person name="Peeters C."/>
        </authorList>
    </citation>
    <scope>NUCLEOTIDE SEQUENCE [LARGE SCALE GENOMIC DNA]</scope>
    <source>
        <strain evidence="10">LMG 22940</strain>
    </source>
</reference>
<evidence type="ECO:0000256" key="8">
    <source>
        <dbReference type="ARBA" id="ARBA00022909"/>
    </source>
</evidence>
<evidence type="ECO:0000313" key="10">
    <source>
        <dbReference type="EMBL" id="SAL17233.1"/>
    </source>
</evidence>
<dbReference type="PANTHER" id="PTHR20941:SF1">
    <property type="entry name" value="FOLIC ACID SYNTHESIS PROTEIN FOL1"/>
    <property type="match status" value="1"/>
</dbReference>
<organism evidence="10 11">
    <name type="scientific">Caballeronia choica</name>
    <dbReference type="NCBI Taxonomy" id="326476"/>
    <lineage>
        <taxon>Bacteria</taxon>
        <taxon>Pseudomonadati</taxon>
        <taxon>Pseudomonadota</taxon>
        <taxon>Betaproteobacteria</taxon>
        <taxon>Burkholderiales</taxon>
        <taxon>Burkholderiaceae</taxon>
        <taxon>Caballeronia</taxon>
    </lineage>
</organism>
<accession>A0A158FCA2</accession>
<dbReference type="GO" id="GO:0005829">
    <property type="term" value="C:cytosol"/>
    <property type="evidence" value="ECO:0007669"/>
    <property type="project" value="TreeGrafter"/>
</dbReference>
<dbReference type="SUPFAM" id="SSF51717">
    <property type="entry name" value="Dihydropteroate synthetase-like"/>
    <property type="match status" value="1"/>
</dbReference>
<keyword evidence="7" id="KW-0460">Magnesium</keyword>
<dbReference type="Gene3D" id="3.20.20.20">
    <property type="entry name" value="Dihydropteroate synthase-like"/>
    <property type="match status" value="1"/>
</dbReference>
<keyword evidence="8" id="KW-0289">Folate biosynthesis</keyword>
<evidence type="ECO:0000256" key="7">
    <source>
        <dbReference type="ARBA" id="ARBA00022842"/>
    </source>
</evidence>
<dbReference type="EMBL" id="FCON02000003">
    <property type="protein sequence ID" value="SAL17233.1"/>
    <property type="molecule type" value="Genomic_DNA"/>
</dbReference>
<dbReference type="PANTHER" id="PTHR20941">
    <property type="entry name" value="FOLATE SYNTHESIS PROTEINS"/>
    <property type="match status" value="1"/>
</dbReference>
<dbReference type="InterPro" id="IPR006390">
    <property type="entry name" value="DHP_synth_dom"/>
</dbReference>
<keyword evidence="11" id="KW-1185">Reference proteome</keyword>
<evidence type="ECO:0000259" key="9">
    <source>
        <dbReference type="PROSITE" id="PS50972"/>
    </source>
</evidence>
<comment type="caution">
    <text evidence="10">The sequence shown here is derived from an EMBL/GenBank/DDBJ whole genome shotgun (WGS) entry which is preliminary data.</text>
</comment>